<reference evidence="1 2" key="1">
    <citation type="submission" date="2022-05" db="EMBL/GenBank/DDBJ databases">
        <authorList>
            <consortium name="Genoscope - CEA"/>
            <person name="William W."/>
        </authorList>
    </citation>
    <scope>NUCLEOTIDE SEQUENCE [LARGE SCALE GENOMIC DNA]</scope>
</reference>
<feature type="non-terminal residue" evidence="1">
    <location>
        <position position="281"/>
    </location>
</feature>
<keyword evidence="2" id="KW-1185">Reference proteome</keyword>
<dbReference type="AlphaFoldDB" id="A0AAU9XKX7"/>
<evidence type="ECO:0000313" key="2">
    <source>
        <dbReference type="Proteomes" id="UP001159428"/>
    </source>
</evidence>
<accession>A0AAU9XKX7</accession>
<gene>
    <name evidence="1" type="ORF">PMEA_00024967</name>
</gene>
<proteinExistence type="predicted"/>
<protein>
    <submittedName>
        <fullName evidence="1">Uncharacterized protein</fullName>
    </submittedName>
</protein>
<sequence>TFIDTRWTYYHETLQWYLKYGKACLQLAECLLERLPKSDSHQTIWQDVIKLSSSPMIQVEIKFLFEFLDKFIIPSLNTSQASDAELGFSSGYLARLWPATVLKHHETLSKMLMSPSEYFPLTSQQVKMSLKDPAAINHFHKQVQRPIMKDYTQMLTTDVLQEARKNLNKIRENCTHGPLTAKDVYPRAWVEKKVNNNLPETIQSLKADGRKLKLQWKASAKGTSALEGQRSFNPTVIERVTCTPDGQVPRLMQLAALKVWNYGEELPIYDLPRECQLCLQN</sequence>
<feature type="non-terminal residue" evidence="1">
    <location>
        <position position="1"/>
    </location>
</feature>
<comment type="caution">
    <text evidence="1">The sequence shown here is derived from an EMBL/GenBank/DDBJ whole genome shotgun (WGS) entry which is preliminary data.</text>
</comment>
<evidence type="ECO:0000313" key="1">
    <source>
        <dbReference type="EMBL" id="CAH3150833.1"/>
    </source>
</evidence>
<organism evidence="1 2">
    <name type="scientific">Pocillopora meandrina</name>
    <dbReference type="NCBI Taxonomy" id="46732"/>
    <lineage>
        <taxon>Eukaryota</taxon>
        <taxon>Metazoa</taxon>
        <taxon>Cnidaria</taxon>
        <taxon>Anthozoa</taxon>
        <taxon>Hexacorallia</taxon>
        <taxon>Scleractinia</taxon>
        <taxon>Astrocoeniina</taxon>
        <taxon>Pocilloporidae</taxon>
        <taxon>Pocillopora</taxon>
    </lineage>
</organism>
<dbReference type="EMBL" id="CALNXJ010000048">
    <property type="protein sequence ID" value="CAH3150833.1"/>
    <property type="molecule type" value="Genomic_DNA"/>
</dbReference>
<dbReference type="Proteomes" id="UP001159428">
    <property type="component" value="Unassembled WGS sequence"/>
</dbReference>
<name>A0AAU9XKX7_9CNID</name>